<comment type="similarity">
    <text evidence="3">Belongs to the peptidase M20A family.</text>
</comment>
<dbReference type="InterPro" id="IPR036264">
    <property type="entry name" value="Bact_exopeptidase_dim_dom"/>
</dbReference>
<dbReference type="Gene3D" id="3.40.630.10">
    <property type="entry name" value="Zn peptidases"/>
    <property type="match status" value="1"/>
</dbReference>
<dbReference type="EMBL" id="QOUX01000047">
    <property type="protein sequence ID" value="RXI96683.1"/>
    <property type="molecule type" value="Genomic_DNA"/>
</dbReference>
<dbReference type="Gene3D" id="3.30.70.360">
    <property type="match status" value="1"/>
</dbReference>
<accession>A0A4Q0VNF2</accession>
<dbReference type="Proteomes" id="UP000290649">
    <property type="component" value="Unassembled WGS sequence"/>
</dbReference>
<dbReference type="PANTHER" id="PTHR43808">
    <property type="entry name" value="ACETYLORNITHINE DEACETYLASE"/>
    <property type="match status" value="1"/>
</dbReference>
<evidence type="ECO:0000256" key="6">
    <source>
        <dbReference type="ARBA" id="ARBA00022833"/>
    </source>
</evidence>
<dbReference type="InterPro" id="IPR002933">
    <property type="entry name" value="Peptidase_M20"/>
</dbReference>
<keyword evidence="10" id="KW-1185">Reference proteome</keyword>
<dbReference type="GO" id="GO:0016787">
    <property type="term" value="F:hydrolase activity"/>
    <property type="evidence" value="ECO:0007669"/>
    <property type="project" value="UniProtKB-KW"/>
</dbReference>
<organism evidence="9 10">
    <name type="scientific">Anaerobacillus alkaliphilus</name>
    <dbReference type="NCBI Taxonomy" id="1548597"/>
    <lineage>
        <taxon>Bacteria</taxon>
        <taxon>Bacillati</taxon>
        <taxon>Bacillota</taxon>
        <taxon>Bacilli</taxon>
        <taxon>Bacillales</taxon>
        <taxon>Bacillaceae</taxon>
        <taxon>Anaerobacillus</taxon>
    </lineage>
</organism>
<dbReference type="SUPFAM" id="SSF53187">
    <property type="entry name" value="Zn-dependent exopeptidases"/>
    <property type="match status" value="1"/>
</dbReference>
<keyword evidence="4" id="KW-0479">Metal-binding</keyword>
<comment type="cofactor">
    <cofactor evidence="2">
        <name>Zn(2+)</name>
        <dbReference type="ChEBI" id="CHEBI:29105"/>
    </cofactor>
</comment>
<dbReference type="GO" id="GO:0046872">
    <property type="term" value="F:metal ion binding"/>
    <property type="evidence" value="ECO:0007669"/>
    <property type="project" value="UniProtKB-KW"/>
</dbReference>
<dbReference type="Pfam" id="PF07687">
    <property type="entry name" value="M20_dimer"/>
    <property type="match status" value="1"/>
</dbReference>
<evidence type="ECO:0000256" key="3">
    <source>
        <dbReference type="ARBA" id="ARBA00006247"/>
    </source>
</evidence>
<dbReference type="SUPFAM" id="SSF55031">
    <property type="entry name" value="Bacterial exopeptidase dimerisation domain"/>
    <property type="match status" value="1"/>
</dbReference>
<dbReference type="OrthoDB" id="9792335at2"/>
<evidence type="ECO:0000256" key="5">
    <source>
        <dbReference type="ARBA" id="ARBA00022801"/>
    </source>
</evidence>
<evidence type="ECO:0000256" key="7">
    <source>
        <dbReference type="ARBA" id="ARBA00023285"/>
    </source>
</evidence>
<evidence type="ECO:0000256" key="4">
    <source>
        <dbReference type="ARBA" id="ARBA00022723"/>
    </source>
</evidence>
<dbReference type="RefSeq" id="WP_129080651.1">
    <property type="nucleotide sequence ID" value="NZ_QOUX01000047.1"/>
</dbReference>
<keyword evidence="6" id="KW-0862">Zinc</keyword>
<dbReference type="NCBIfam" id="TIGR01910">
    <property type="entry name" value="DapE-ArgE"/>
    <property type="match status" value="1"/>
</dbReference>
<dbReference type="PANTHER" id="PTHR43808:SF25">
    <property type="entry name" value="PEPTIDASE M20 DIMERISATION DOMAIN-CONTAINING PROTEIN"/>
    <property type="match status" value="1"/>
</dbReference>
<dbReference type="NCBIfam" id="NF005373">
    <property type="entry name" value="PRK06915.1"/>
    <property type="match status" value="1"/>
</dbReference>
<dbReference type="InterPro" id="IPR011650">
    <property type="entry name" value="Peptidase_M20_dimer"/>
</dbReference>
<keyword evidence="5" id="KW-0378">Hydrolase</keyword>
<reference evidence="9 10" key="1">
    <citation type="journal article" date="2019" name="Int. J. Syst. Evol. Microbiol.">
        <title>Anaerobacillus alkaliphilus sp. nov., a novel alkaliphilic and moderately halophilic bacterium.</title>
        <authorList>
            <person name="Borsodi A.K."/>
            <person name="Aszalos J.M."/>
            <person name="Bihari P."/>
            <person name="Nagy I."/>
            <person name="Schumann P."/>
            <person name="Sproer C."/>
            <person name="Kovacs A.L."/>
            <person name="Boka K."/>
            <person name="Dobosy P."/>
            <person name="Ovari M."/>
            <person name="Szili-Kovacs T."/>
            <person name="Toth E."/>
        </authorList>
    </citation>
    <scope>NUCLEOTIDE SEQUENCE [LARGE SCALE GENOMIC DNA]</scope>
    <source>
        <strain evidence="9 10">B16-10</strain>
    </source>
</reference>
<evidence type="ECO:0000313" key="9">
    <source>
        <dbReference type="EMBL" id="RXI96683.1"/>
    </source>
</evidence>
<comment type="cofactor">
    <cofactor evidence="1">
        <name>Co(2+)</name>
        <dbReference type="ChEBI" id="CHEBI:48828"/>
    </cofactor>
</comment>
<name>A0A4Q0VNF2_9BACI</name>
<sequence length="422" mass="46408">MLKDRIHQWLQANREDAILFLEKLVRFPSTQGNEASIQQLIASKFKEIGLEVESWELDGNQLKEHPSFFSNREMFEGSPNVVGLLKGTGGGPSIVLNGHVDVVPAGDGTQWENSPYEANIIDGKMYGRGTTDMKGGNLSLYLAIEAIQQLNIKLKGDVILHSVVEEESGGAGTLAAIMKGYTADAAIIPEPTDMKIFPKQQGSKWFRIHVKGRSAHGGTRYHGVSAIEKAGLVVNHILALEKIRNERIDDPLYRSIPIPVPINVGRIEGGDWPSSVADLVKLEGRIGIAPSETIEEVQAELAEWLERLGAIDEWFIDHPVVLEWYGAQWLPGSIDLDHPLMKIVEEKFFDVTGINATVEASPWGTDGGLLTQVGDTPSIVFGPGKSSMAHFPNEYIELDEIFKAAEIIALTVIEWCGLDDRD</sequence>
<keyword evidence="7" id="KW-0170">Cobalt</keyword>
<evidence type="ECO:0000259" key="8">
    <source>
        <dbReference type="Pfam" id="PF07687"/>
    </source>
</evidence>
<dbReference type="AlphaFoldDB" id="A0A4Q0VNF2"/>
<feature type="domain" description="Peptidase M20 dimerisation" evidence="8">
    <location>
        <begin position="200"/>
        <end position="309"/>
    </location>
</feature>
<evidence type="ECO:0000256" key="1">
    <source>
        <dbReference type="ARBA" id="ARBA00001941"/>
    </source>
</evidence>
<comment type="caution">
    <text evidence="9">The sequence shown here is derived from an EMBL/GenBank/DDBJ whole genome shotgun (WGS) entry which is preliminary data.</text>
</comment>
<dbReference type="InterPro" id="IPR050072">
    <property type="entry name" value="Peptidase_M20A"/>
</dbReference>
<protein>
    <submittedName>
        <fullName evidence="9">Peptidase</fullName>
    </submittedName>
</protein>
<proteinExistence type="inferred from homology"/>
<gene>
    <name evidence="9" type="ORF">DS745_23585</name>
</gene>
<evidence type="ECO:0000256" key="2">
    <source>
        <dbReference type="ARBA" id="ARBA00001947"/>
    </source>
</evidence>
<dbReference type="InterPro" id="IPR010182">
    <property type="entry name" value="ArgE/DapE"/>
</dbReference>
<dbReference type="Pfam" id="PF01546">
    <property type="entry name" value="Peptidase_M20"/>
    <property type="match status" value="1"/>
</dbReference>
<evidence type="ECO:0000313" key="10">
    <source>
        <dbReference type="Proteomes" id="UP000290649"/>
    </source>
</evidence>